<name>A0A6V8NAW8_9BACT</name>
<comment type="catalytic activity">
    <reaction evidence="1">
        <text>ATP + protein L-histidine = ADP + protein N-phospho-L-histidine.</text>
        <dbReference type="EC" id="2.7.13.3"/>
    </reaction>
</comment>
<dbReference type="Gene3D" id="1.10.287.560">
    <property type="entry name" value="Histidine kinase CheA-like, homodimeric domain"/>
    <property type="match status" value="1"/>
</dbReference>
<keyword evidence="18" id="KW-1185">Reference proteome</keyword>
<feature type="region of interest" description="Disordered" evidence="13">
    <location>
        <begin position="267"/>
        <end position="318"/>
    </location>
</feature>
<dbReference type="Pfam" id="PF02895">
    <property type="entry name" value="H-kinase_dim"/>
    <property type="match status" value="1"/>
</dbReference>
<dbReference type="EMBL" id="BLXZ01000006">
    <property type="protein sequence ID" value="GFO69641.1"/>
    <property type="molecule type" value="Genomic_DNA"/>
</dbReference>
<evidence type="ECO:0000256" key="6">
    <source>
        <dbReference type="ARBA" id="ARBA00022679"/>
    </source>
</evidence>
<evidence type="ECO:0000256" key="1">
    <source>
        <dbReference type="ARBA" id="ARBA00000085"/>
    </source>
</evidence>
<dbReference type="InterPro" id="IPR004105">
    <property type="entry name" value="CheA-like_dim"/>
</dbReference>
<dbReference type="InterPro" id="IPR002545">
    <property type="entry name" value="CheW-lke_dom"/>
</dbReference>
<organism evidence="17 18">
    <name type="scientific">Geomonas limicola</name>
    <dbReference type="NCBI Taxonomy" id="2740186"/>
    <lineage>
        <taxon>Bacteria</taxon>
        <taxon>Pseudomonadati</taxon>
        <taxon>Thermodesulfobacteriota</taxon>
        <taxon>Desulfuromonadia</taxon>
        <taxon>Geobacterales</taxon>
        <taxon>Geobacteraceae</taxon>
        <taxon>Geomonas</taxon>
    </lineage>
</organism>
<dbReference type="Gene3D" id="1.20.120.160">
    <property type="entry name" value="HPT domain"/>
    <property type="match status" value="1"/>
</dbReference>
<dbReference type="SMART" id="SM00260">
    <property type="entry name" value="CheW"/>
    <property type="match status" value="1"/>
</dbReference>
<evidence type="ECO:0000256" key="2">
    <source>
        <dbReference type="ARBA" id="ARBA00012438"/>
    </source>
</evidence>
<evidence type="ECO:0000256" key="4">
    <source>
        <dbReference type="ARBA" id="ARBA00022500"/>
    </source>
</evidence>
<comment type="function">
    <text evidence="11">Involved in the transmission of sensory signals from the chemoreceptors to the flagellar motors. CheA is autophosphorylated; it can transfer its phosphate group to either CheB or CheY.</text>
</comment>
<evidence type="ECO:0000256" key="7">
    <source>
        <dbReference type="ARBA" id="ARBA00022741"/>
    </source>
</evidence>
<dbReference type="InterPro" id="IPR008207">
    <property type="entry name" value="Sig_transdc_His_kin_Hpt_dom"/>
</dbReference>
<dbReference type="CDD" id="cd00088">
    <property type="entry name" value="HPT"/>
    <property type="match status" value="1"/>
</dbReference>
<evidence type="ECO:0000259" key="15">
    <source>
        <dbReference type="PROSITE" id="PS50851"/>
    </source>
</evidence>
<dbReference type="InterPro" id="IPR036061">
    <property type="entry name" value="CheW-like_dom_sf"/>
</dbReference>
<dbReference type="PROSITE" id="PS50109">
    <property type="entry name" value="HIS_KIN"/>
    <property type="match status" value="1"/>
</dbReference>
<reference evidence="18" key="1">
    <citation type="submission" date="2020-06" db="EMBL/GenBank/DDBJ databases">
        <title>Draft genomic sequecing of Geomonas sp. Red745.</title>
        <authorList>
            <person name="Itoh H."/>
            <person name="Xu Z.X."/>
            <person name="Ushijima N."/>
            <person name="Masuda Y."/>
            <person name="Shiratori Y."/>
            <person name="Senoo K."/>
        </authorList>
    </citation>
    <scope>NUCLEOTIDE SEQUENCE [LARGE SCALE GENOMIC DNA]</scope>
    <source>
        <strain evidence="18">Red745</strain>
    </source>
</reference>
<dbReference type="SMART" id="SM00387">
    <property type="entry name" value="HATPase_c"/>
    <property type="match status" value="1"/>
</dbReference>
<dbReference type="Pfam" id="PF01584">
    <property type="entry name" value="CheW"/>
    <property type="match status" value="1"/>
</dbReference>
<feature type="domain" description="Histidine kinase" evidence="14">
    <location>
        <begin position="358"/>
        <end position="568"/>
    </location>
</feature>
<keyword evidence="9" id="KW-0067">ATP-binding</keyword>
<keyword evidence="7" id="KW-0547">Nucleotide-binding</keyword>
<dbReference type="InterPro" id="IPR036641">
    <property type="entry name" value="HPT_dom_sf"/>
</dbReference>
<dbReference type="InterPro" id="IPR037006">
    <property type="entry name" value="CheA-like_homodim_sf"/>
</dbReference>
<keyword evidence="4" id="KW-0145">Chemotaxis</keyword>
<evidence type="ECO:0000256" key="9">
    <source>
        <dbReference type="ARBA" id="ARBA00022840"/>
    </source>
</evidence>
<keyword evidence="6" id="KW-0808">Transferase</keyword>
<feature type="modified residue" description="Phosphohistidine" evidence="12">
    <location>
        <position position="55"/>
    </location>
</feature>
<dbReference type="SMART" id="SM00073">
    <property type="entry name" value="HPT"/>
    <property type="match status" value="1"/>
</dbReference>
<keyword evidence="10" id="KW-0902">Two-component regulatory system</keyword>
<dbReference type="InterPro" id="IPR036097">
    <property type="entry name" value="HisK_dim/P_sf"/>
</dbReference>
<feature type="domain" description="HPt" evidence="16">
    <location>
        <begin position="8"/>
        <end position="112"/>
    </location>
</feature>
<evidence type="ECO:0000256" key="8">
    <source>
        <dbReference type="ARBA" id="ARBA00022777"/>
    </source>
</evidence>
<dbReference type="EC" id="2.7.13.3" evidence="2"/>
<feature type="domain" description="CheW-like" evidence="15">
    <location>
        <begin position="570"/>
        <end position="704"/>
    </location>
</feature>
<dbReference type="SUPFAM" id="SSF47226">
    <property type="entry name" value="Histidine-containing phosphotransfer domain, HPT domain"/>
    <property type="match status" value="1"/>
</dbReference>
<dbReference type="InterPro" id="IPR051315">
    <property type="entry name" value="Bact_Chemotaxis_CheA"/>
</dbReference>
<comment type="caution">
    <text evidence="17">The sequence shown here is derived from an EMBL/GenBank/DDBJ whole genome shotgun (WGS) entry which is preliminary data.</text>
</comment>
<feature type="compositionally biased region" description="Basic and acidic residues" evidence="13">
    <location>
        <begin position="294"/>
        <end position="307"/>
    </location>
</feature>
<dbReference type="InterPro" id="IPR005467">
    <property type="entry name" value="His_kinase_dom"/>
</dbReference>
<evidence type="ECO:0000256" key="11">
    <source>
        <dbReference type="ARBA" id="ARBA00035100"/>
    </source>
</evidence>
<accession>A0A6V8NAW8</accession>
<dbReference type="PANTHER" id="PTHR43395">
    <property type="entry name" value="SENSOR HISTIDINE KINASE CHEA"/>
    <property type="match status" value="1"/>
</dbReference>
<dbReference type="GO" id="GO:0006935">
    <property type="term" value="P:chemotaxis"/>
    <property type="evidence" value="ECO:0007669"/>
    <property type="project" value="UniProtKB-KW"/>
</dbReference>
<dbReference type="InterPro" id="IPR003594">
    <property type="entry name" value="HATPase_dom"/>
</dbReference>
<dbReference type="FunFam" id="2.30.30.40:FF:000048">
    <property type="entry name" value="Chemotaxis protein CheA, putative"/>
    <property type="match status" value="1"/>
</dbReference>
<dbReference type="Gene3D" id="3.30.565.10">
    <property type="entry name" value="Histidine kinase-like ATPase, C-terminal domain"/>
    <property type="match status" value="1"/>
</dbReference>
<dbReference type="RefSeq" id="WP_183362214.1">
    <property type="nucleotide sequence ID" value="NZ_BLXZ01000006.1"/>
</dbReference>
<evidence type="ECO:0000256" key="13">
    <source>
        <dbReference type="SAM" id="MobiDB-lite"/>
    </source>
</evidence>
<dbReference type="SMART" id="SM01231">
    <property type="entry name" value="H-kinase_dim"/>
    <property type="match status" value="1"/>
</dbReference>
<sequence>MSNGKPGSDIDIKRFNQVFFEECAEHLVEMERILISLSDREPDQEQMNAIFRAAHSIKGGAGIFGFDDMTVVTHVMESLLDRLRKHEIGFTASMVDVLLEAGDVIAMQLAGHREGSVVRQEAIDAVRDKLQRLVDNGPAAPPVAVVEPPDSSPCSGALIRSLGDDTATHRFELSFTPDDNIFRRGIRVESIIAELSELAQPGGFASRAELVEVPTLAEFDPENCLTRWHFTLTTPASADQVMEVFMFVADEEQLNLRELPSERLPAAAPANLPGATAAAEPSTAPGAAPPVPEPRLEGRRAYDRDETSPGAFGRRQGEAESSIRVNVTKVDQLINQVGELLITQAMLAQVASELDPVRYETLHKGLLQLARNSRDLQGSVMSIRLVPISIVFSRFPRMVRELAGRLGKSVELKTVGETTELDKGLIEKVADPLSHLVRNALDHGLETSEVRLANGKEPTGTIQLKASQVAGRIVIEVSDDGAGLNRDKILAKASEAGIPCSESMSDEEVWQLIFAAGFSTADQVTDLSGRGVGMDVVLKNVQAMGGRVQIASQAGKGACVTISLPLTLAILNGLSVAVGAEKFIIPLSAIIESLQPKPDQLKSVNGKQVVAVRGEYLPILRLHELFNIETEVTDPRQGILVLVDLGGEKTALLVDALLDEQQVVVKSIETNYRRVAGSAGATILGDGRVALILDVAELFEMAKKAQPEPGPAKEAA</sequence>
<dbReference type="InterPro" id="IPR036890">
    <property type="entry name" value="HATPase_C_sf"/>
</dbReference>
<dbReference type="Gene3D" id="2.30.30.40">
    <property type="entry name" value="SH3 Domains"/>
    <property type="match status" value="1"/>
</dbReference>
<dbReference type="PRINTS" id="PR00344">
    <property type="entry name" value="BCTRLSENSOR"/>
</dbReference>
<evidence type="ECO:0000313" key="18">
    <source>
        <dbReference type="Proteomes" id="UP000587586"/>
    </source>
</evidence>
<gene>
    <name evidence="17" type="primary">cheA</name>
    <name evidence="17" type="ORF">GMLC_32200</name>
</gene>
<evidence type="ECO:0000256" key="5">
    <source>
        <dbReference type="ARBA" id="ARBA00022553"/>
    </source>
</evidence>
<dbReference type="Pfam" id="PF02518">
    <property type="entry name" value="HATPase_c"/>
    <property type="match status" value="1"/>
</dbReference>
<dbReference type="InterPro" id="IPR004358">
    <property type="entry name" value="Sig_transdc_His_kin-like_C"/>
</dbReference>
<dbReference type="AlphaFoldDB" id="A0A6V8NAW8"/>
<evidence type="ECO:0000313" key="17">
    <source>
        <dbReference type="EMBL" id="GFO69641.1"/>
    </source>
</evidence>
<dbReference type="PROSITE" id="PS50851">
    <property type="entry name" value="CHEW"/>
    <property type="match status" value="1"/>
</dbReference>
<dbReference type="GO" id="GO:0005524">
    <property type="term" value="F:ATP binding"/>
    <property type="evidence" value="ECO:0007669"/>
    <property type="project" value="UniProtKB-KW"/>
</dbReference>
<dbReference type="SUPFAM" id="SSF47384">
    <property type="entry name" value="Homodimeric domain of signal transducing histidine kinase"/>
    <property type="match status" value="1"/>
</dbReference>
<dbReference type="Pfam" id="PF01627">
    <property type="entry name" value="Hpt"/>
    <property type="match status" value="1"/>
</dbReference>
<dbReference type="Proteomes" id="UP000587586">
    <property type="component" value="Unassembled WGS sequence"/>
</dbReference>
<dbReference type="PROSITE" id="PS50894">
    <property type="entry name" value="HPT"/>
    <property type="match status" value="1"/>
</dbReference>
<protein>
    <recommendedName>
        <fullName evidence="3">Chemotaxis protein CheA</fullName>
        <ecNumber evidence="2">2.7.13.3</ecNumber>
    </recommendedName>
</protein>
<dbReference type="FunFam" id="3.30.565.10:FF:000016">
    <property type="entry name" value="Chemotaxis protein CheA, putative"/>
    <property type="match status" value="1"/>
</dbReference>
<feature type="compositionally biased region" description="Low complexity" evidence="13">
    <location>
        <begin position="267"/>
        <end position="286"/>
    </location>
</feature>
<dbReference type="SUPFAM" id="SSF50341">
    <property type="entry name" value="CheW-like"/>
    <property type="match status" value="1"/>
</dbReference>
<proteinExistence type="predicted"/>
<evidence type="ECO:0000256" key="3">
    <source>
        <dbReference type="ARBA" id="ARBA00021495"/>
    </source>
</evidence>
<dbReference type="CDD" id="cd00731">
    <property type="entry name" value="CheA_reg"/>
    <property type="match status" value="1"/>
</dbReference>
<dbReference type="GO" id="GO:0000155">
    <property type="term" value="F:phosphorelay sensor kinase activity"/>
    <property type="evidence" value="ECO:0007669"/>
    <property type="project" value="InterPro"/>
</dbReference>
<evidence type="ECO:0000259" key="14">
    <source>
        <dbReference type="PROSITE" id="PS50109"/>
    </source>
</evidence>
<evidence type="ECO:0000259" key="16">
    <source>
        <dbReference type="PROSITE" id="PS50894"/>
    </source>
</evidence>
<keyword evidence="8" id="KW-0418">Kinase</keyword>
<dbReference type="SUPFAM" id="SSF55874">
    <property type="entry name" value="ATPase domain of HSP90 chaperone/DNA topoisomerase II/histidine kinase"/>
    <property type="match status" value="1"/>
</dbReference>
<evidence type="ECO:0000256" key="10">
    <source>
        <dbReference type="ARBA" id="ARBA00023012"/>
    </source>
</evidence>
<dbReference type="CDD" id="cd16916">
    <property type="entry name" value="HATPase_CheA-like"/>
    <property type="match status" value="1"/>
</dbReference>
<evidence type="ECO:0000256" key="12">
    <source>
        <dbReference type="PROSITE-ProRule" id="PRU00110"/>
    </source>
</evidence>
<dbReference type="GO" id="GO:0005737">
    <property type="term" value="C:cytoplasm"/>
    <property type="evidence" value="ECO:0007669"/>
    <property type="project" value="InterPro"/>
</dbReference>
<dbReference type="PANTHER" id="PTHR43395:SF10">
    <property type="entry name" value="CHEMOTAXIS PROTEIN CHEA"/>
    <property type="match status" value="1"/>
</dbReference>
<keyword evidence="5 12" id="KW-0597">Phosphoprotein</keyword>